<protein>
    <submittedName>
        <fullName evidence="2">Putative secreted protein</fullName>
    </submittedName>
</protein>
<reference evidence="2" key="1">
    <citation type="journal article" date="2020" name="BMC">
        <title>Leishmania infection induces a limited differential gene expression in the sand fly midgut.</title>
        <authorList>
            <person name="Coutinho-Abreu I.V."/>
            <person name="Serafim T.D."/>
            <person name="Meneses C."/>
            <person name="Kamhawi S."/>
            <person name="Oliveira F."/>
            <person name="Valenzuela J.G."/>
        </authorList>
    </citation>
    <scope>NUCLEOTIDE SEQUENCE</scope>
    <source>
        <strain evidence="2">Jacobina</strain>
        <tissue evidence="2">Midgut</tissue>
    </source>
</reference>
<name>A0A7G3ALL6_LUTLO</name>
<organism evidence="2">
    <name type="scientific">Lutzomyia longipalpis</name>
    <name type="common">Sand fly</name>
    <dbReference type="NCBI Taxonomy" id="7200"/>
    <lineage>
        <taxon>Eukaryota</taxon>
        <taxon>Metazoa</taxon>
        <taxon>Ecdysozoa</taxon>
        <taxon>Arthropoda</taxon>
        <taxon>Hexapoda</taxon>
        <taxon>Insecta</taxon>
        <taxon>Pterygota</taxon>
        <taxon>Neoptera</taxon>
        <taxon>Endopterygota</taxon>
        <taxon>Diptera</taxon>
        <taxon>Nematocera</taxon>
        <taxon>Psychodoidea</taxon>
        <taxon>Psychodidae</taxon>
        <taxon>Lutzomyia</taxon>
        <taxon>Lutzomyia</taxon>
    </lineage>
</organism>
<feature type="signal peptide" evidence="1">
    <location>
        <begin position="1"/>
        <end position="24"/>
    </location>
</feature>
<sequence>MISNLKAKLFFFFLVLDCLPVAHQQHPALVDPIEGCVAFVLIQLRATVAIEELPATILIVVRIAIPRPFEILKIGGFWLGCGLNEAHQVESKESH</sequence>
<dbReference type="AlphaFoldDB" id="A0A7G3ALL6"/>
<evidence type="ECO:0000313" key="2">
    <source>
        <dbReference type="EMBL" id="MBC1173225.1"/>
    </source>
</evidence>
<evidence type="ECO:0000256" key="1">
    <source>
        <dbReference type="SAM" id="SignalP"/>
    </source>
</evidence>
<dbReference type="EMBL" id="GITU01004522">
    <property type="protein sequence ID" value="MBC1173225.1"/>
    <property type="molecule type" value="Transcribed_RNA"/>
</dbReference>
<keyword evidence="1" id="KW-0732">Signal</keyword>
<accession>A0A7G3ALL6</accession>
<proteinExistence type="predicted"/>
<feature type="chain" id="PRO_5028900908" evidence="1">
    <location>
        <begin position="25"/>
        <end position="95"/>
    </location>
</feature>